<organism evidence="3 4">
    <name type="scientific">Candidatus Fervidibacter japonicus</name>
    <dbReference type="NCBI Taxonomy" id="2035412"/>
    <lineage>
        <taxon>Bacteria</taxon>
        <taxon>Candidatus Fervidibacterota</taxon>
        <taxon>Candidatus Fervidibacter</taxon>
    </lineage>
</organism>
<evidence type="ECO:0000313" key="3">
    <source>
        <dbReference type="EMBL" id="GBC98881.1"/>
    </source>
</evidence>
<dbReference type="Pfam" id="PF13561">
    <property type="entry name" value="adh_short_C2"/>
    <property type="match status" value="1"/>
</dbReference>
<evidence type="ECO:0000256" key="2">
    <source>
        <dbReference type="ARBA" id="ARBA00023002"/>
    </source>
</evidence>
<protein>
    <submittedName>
        <fullName evidence="3">Gluconate 5-dehydrogenase</fullName>
        <ecNumber evidence="3">1.1.1.69</ecNumber>
    </submittedName>
</protein>
<dbReference type="GO" id="GO:0008874">
    <property type="term" value="F:gluconate 5-dehydrogenase activity"/>
    <property type="evidence" value="ECO:0007669"/>
    <property type="project" value="UniProtKB-EC"/>
</dbReference>
<sequence>MGQLDGKVALVIGGTARDGFNAIGAAMAHFLADEGAVVLPTSRSREKVEATVNAIAQRHPYPHPVDLNKLAFDARDESALMTCCDWIESEFGPIDILVNAQGVLARYNAEDIPPEVWEDILTVNLLSVARACQIVGKRMIARGRGHIINVASETSLRAIPYVAAYGTSKGGVRALTAQLACEWARYGLCVNALAPGLIPTDLNRTVLEREPERLRRFLQATPANRIGVYEDLRAATIFLATCTNYVNGITLPVDGGMSVVLFAAY</sequence>
<dbReference type="PANTHER" id="PTHR42760:SF5">
    <property type="entry name" value="2-DEHYDRO-3-DEOXY-D-GLUCONATE 5-DEHYDROGENASE"/>
    <property type="match status" value="1"/>
</dbReference>
<comment type="caution">
    <text evidence="3">The sequence shown here is derived from an EMBL/GenBank/DDBJ whole genome shotgun (WGS) entry which is preliminary data.</text>
</comment>
<dbReference type="InterPro" id="IPR036291">
    <property type="entry name" value="NAD(P)-bd_dom_sf"/>
</dbReference>
<evidence type="ECO:0000256" key="1">
    <source>
        <dbReference type="ARBA" id="ARBA00006484"/>
    </source>
</evidence>
<dbReference type="InterPro" id="IPR002347">
    <property type="entry name" value="SDR_fam"/>
</dbReference>
<dbReference type="EMBL" id="BEHT01000017">
    <property type="protein sequence ID" value="GBC98881.1"/>
    <property type="molecule type" value="Genomic_DNA"/>
</dbReference>
<dbReference type="PRINTS" id="PR00080">
    <property type="entry name" value="SDRFAMILY"/>
</dbReference>
<accession>A0A2H5XCH2</accession>
<dbReference type="InterPro" id="IPR020904">
    <property type="entry name" value="Sc_DH/Rdtase_CS"/>
</dbReference>
<dbReference type="SUPFAM" id="SSF51735">
    <property type="entry name" value="NAD(P)-binding Rossmann-fold domains"/>
    <property type="match status" value="1"/>
</dbReference>
<dbReference type="PROSITE" id="PS00061">
    <property type="entry name" value="ADH_SHORT"/>
    <property type="match status" value="1"/>
</dbReference>
<dbReference type="AlphaFoldDB" id="A0A2H5XCH2"/>
<dbReference type="FunFam" id="3.40.50.720:FF:000084">
    <property type="entry name" value="Short-chain dehydrogenase reductase"/>
    <property type="match status" value="1"/>
</dbReference>
<reference evidence="4" key="1">
    <citation type="submission" date="2017-09" db="EMBL/GenBank/DDBJ databases">
        <title>Metaegenomics of thermophilic ammonia-oxidizing enrichment culture.</title>
        <authorList>
            <person name="Kato S."/>
            <person name="Suzuki K."/>
        </authorList>
    </citation>
    <scope>NUCLEOTIDE SEQUENCE [LARGE SCALE GENOMIC DNA]</scope>
</reference>
<comment type="similarity">
    <text evidence="1">Belongs to the short-chain dehydrogenases/reductases (SDR) family.</text>
</comment>
<name>A0A2H5XCH2_9BACT</name>
<dbReference type="Proteomes" id="UP000236173">
    <property type="component" value="Unassembled WGS sequence"/>
</dbReference>
<dbReference type="PRINTS" id="PR00081">
    <property type="entry name" value="GDHRDH"/>
</dbReference>
<dbReference type="Gene3D" id="3.40.50.720">
    <property type="entry name" value="NAD(P)-binding Rossmann-like Domain"/>
    <property type="match status" value="1"/>
</dbReference>
<dbReference type="EC" id="1.1.1.69" evidence="3"/>
<proteinExistence type="inferred from homology"/>
<dbReference type="PANTHER" id="PTHR42760">
    <property type="entry name" value="SHORT-CHAIN DEHYDROGENASES/REDUCTASES FAMILY MEMBER"/>
    <property type="match status" value="1"/>
</dbReference>
<evidence type="ECO:0000313" key="4">
    <source>
        <dbReference type="Proteomes" id="UP000236173"/>
    </source>
</evidence>
<gene>
    <name evidence="3" type="primary">gno</name>
    <name evidence="3" type="ORF">HRbin17_01398</name>
</gene>
<keyword evidence="2 3" id="KW-0560">Oxidoreductase</keyword>